<dbReference type="RefSeq" id="XP_039142082.1">
    <property type="nucleotide sequence ID" value="XM_039286148.1"/>
</dbReference>
<dbReference type="GO" id="GO:0003682">
    <property type="term" value="F:chromatin binding"/>
    <property type="evidence" value="ECO:0007669"/>
    <property type="project" value="InterPro"/>
</dbReference>
<dbReference type="PROSITE" id="PS00095">
    <property type="entry name" value="C5_MTASE_2"/>
    <property type="match status" value="1"/>
</dbReference>
<dbReference type="PROSITE" id="PS51679">
    <property type="entry name" value="SAM_MT_C5"/>
    <property type="match status" value="1"/>
</dbReference>
<evidence type="ECO:0000313" key="13">
    <source>
        <dbReference type="Proteomes" id="UP001515500"/>
    </source>
</evidence>
<evidence type="ECO:0000256" key="6">
    <source>
        <dbReference type="ARBA" id="ARBA00023125"/>
    </source>
</evidence>
<dbReference type="PROSITE" id="PS00094">
    <property type="entry name" value="C5_MTASE_1"/>
    <property type="match status" value="1"/>
</dbReference>
<dbReference type="InterPro" id="IPR023779">
    <property type="entry name" value="Chromodomain_CS"/>
</dbReference>
<keyword evidence="5 9" id="KW-0949">S-adenosyl-L-methionine</keyword>
<dbReference type="Pfam" id="PF00145">
    <property type="entry name" value="DNA_methylase"/>
    <property type="match status" value="1"/>
</dbReference>
<protein>
    <recommendedName>
        <fullName evidence="2">DNA (cytosine-5-)-methyltransferase</fullName>
        <ecNumber evidence="2">2.1.1.37</ecNumber>
    </recommendedName>
</protein>
<dbReference type="Gene3D" id="3.40.50.150">
    <property type="entry name" value="Vaccinia Virus protein VP39"/>
    <property type="match status" value="1"/>
</dbReference>
<dbReference type="SUPFAM" id="SSF53335">
    <property type="entry name" value="S-adenosyl-L-methionine-dependent methyltransferases"/>
    <property type="match status" value="1"/>
</dbReference>
<comment type="catalytic activity">
    <reaction evidence="8">
        <text>a 2'-deoxycytidine in DNA + S-adenosyl-L-methionine = a 5-methyl-2'-deoxycytidine in DNA + S-adenosyl-L-homocysteine + H(+)</text>
        <dbReference type="Rhea" id="RHEA:13681"/>
        <dbReference type="Rhea" id="RHEA-COMP:11369"/>
        <dbReference type="Rhea" id="RHEA-COMP:11370"/>
        <dbReference type="ChEBI" id="CHEBI:15378"/>
        <dbReference type="ChEBI" id="CHEBI:57856"/>
        <dbReference type="ChEBI" id="CHEBI:59789"/>
        <dbReference type="ChEBI" id="CHEBI:85452"/>
        <dbReference type="ChEBI" id="CHEBI:85454"/>
        <dbReference type="EC" id="2.1.1.37"/>
    </reaction>
</comment>
<feature type="active site" evidence="9">
    <location>
        <position position="536"/>
    </location>
</feature>
<dbReference type="EC" id="2.1.1.37" evidence="2"/>
<sequence>MPIKRLALRLPKAFKPHTPSPRSPGSTSARDEVDPVVCLIDDLVSPENRPENNGVDANAGSDLRSGSTEGNEGGGDPGIGVLRRSPRTLDGFSEHRPVVVEVEISGDLEQPPESKKAKISSGSKKSGPKGVFFVGDPVPDEEARRRWPHHYEQKVKKKKGRRSIVNTDDEDEFALEVKCHFWQASVNKEILSIGDCVYVKGEKWKLNYVGKIVEFFEIAEEECYFTVQWFFRAADTVIKDQAVFHDKQRLFFSDLKNDNPLDCIVSKVTVTQVSPCVELKQKRLPPHDFYYDMKYSVDYSTFTKMEEDDSGRQNNLTPSNCSETIHNKIEEKLFSEQVHQNSKSDKTEFALLDLYCGCGGMSTGLCLGAQLAGVNLVTRWAVDFDEAACNTSKFNNPETQVRNESADDFYALIKEWKKLCKKYVGKELGCRESNSRVTDVSNSKRKLRDDRTTPHGEYEVSHLVDICYGDPTNLGKRGLKFKVRWKGYDPSEDTWEPIEALKNSQICIQNFVREGSKGKILPFPGDVDVICGGPPCQGISGLNRFRNFAAPLDDEQNRQIVVFMDIVQFLKPKYVLMENVVDILRFAKAALGRYALSRLVFMSYQARLGIMAAGCYGLPQFRLRTFIWGCHPQERLPQFPLPTHEVILRCGTPVEFECNIVGYDEGQSRVLEKALVLEDVLSDLPAVSNNEVREQMPYGSVPRTEFQKYIRTPKLGVGKRHNRADAFHSLLYDHRPLPQNEDDYLRICEIPRRKGASFRDLPGVIVDSNNTAQLDPQMERVLLPSGKPLVPDYAINLRQGKTSRPFGRLWWDETVATVLTAPDTHYQVIIHPEQDRVLTIRECARVQGFPDYYKFRGTIKDRYRQIGNAVAVPVGRALGYALALAWLKQSGAGPLMTLPRKFSYLHTLRPLGEPSSEFELHDHQEPQVEKTACKNSSTEQIELESFCAEVHQHVNILIRELKDVELSPDAMDSINRLLAIGNTKMERFFWRRHSN</sequence>
<keyword evidence="3 9" id="KW-0489">Methyltransferase</keyword>
<evidence type="ECO:0000259" key="12">
    <source>
        <dbReference type="PROSITE" id="PS51038"/>
    </source>
</evidence>
<dbReference type="FunFam" id="3.90.120.10:FF:000003">
    <property type="entry name" value="DNA (cytosine-5)-methyltransferase 1"/>
    <property type="match status" value="1"/>
</dbReference>
<dbReference type="InterPro" id="IPR031303">
    <property type="entry name" value="C5_meth_CS"/>
</dbReference>
<dbReference type="SMART" id="SM00439">
    <property type="entry name" value="BAH"/>
    <property type="match status" value="1"/>
</dbReference>
<dbReference type="Pfam" id="PF00385">
    <property type="entry name" value="Chromo"/>
    <property type="match status" value="1"/>
</dbReference>
<evidence type="ECO:0000256" key="3">
    <source>
        <dbReference type="ARBA" id="ARBA00022603"/>
    </source>
</evidence>
<dbReference type="GeneID" id="120279261"/>
<evidence type="ECO:0000313" key="14">
    <source>
        <dbReference type="RefSeq" id="XP_039142082.1"/>
    </source>
</evidence>
<reference evidence="14" key="1">
    <citation type="submission" date="2025-08" db="UniProtKB">
        <authorList>
            <consortium name="RefSeq"/>
        </authorList>
    </citation>
    <scope>IDENTIFICATION</scope>
</reference>
<accession>A0AB40CRH0</accession>
<keyword evidence="6" id="KW-0238">DNA-binding</keyword>
<feature type="compositionally biased region" description="Low complexity" evidence="10">
    <location>
        <begin position="119"/>
        <end position="130"/>
    </location>
</feature>
<dbReference type="InterPro" id="IPR001025">
    <property type="entry name" value="BAH_dom"/>
</dbReference>
<dbReference type="InterPro" id="IPR016197">
    <property type="entry name" value="Chromo-like_dom_sf"/>
</dbReference>
<dbReference type="SMART" id="SM00298">
    <property type="entry name" value="CHROMO"/>
    <property type="match status" value="1"/>
</dbReference>
<dbReference type="PROSITE" id="PS00598">
    <property type="entry name" value="CHROMO_1"/>
    <property type="match status" value="1"/>
</dbReference>
<dbReference type="InterPro" id="IPR029063">
    <property type="entry name" value="SAM-dependent_MTases_sf"/>
</dbReference>
<dbReference type="InterPro" id="IPR050390">
    <property type="entry name" value="C5-Methyltransferase"/>
</dbReference>
<dbReference type="PANTHER" id="PTHR10629:SF34">
    <property type="entry name" value="DNA (CYTOSINE-5)-METHYLTRANSFERASE CMT2"/>
    <property type="match status" value="1"/>
</dbReference>
<dbReference type="InterPro" id="IPR043151">
    <property type="entry name" value="BAH_sf"/>
</dbReference>
<organism evidence="13 14">
    <name type="scientific">Dioscorea cayennensis subsp. rotundata</name>
    <name type="common">White Guinea yam</name>
    <name type="synonym">Dioscorea rotundata</name>
    <dbReference type="NCBI Taxonomy" id="55577"/>
    <lineage>
        <taxon>Eukaryota</taxon>
        <taxon>Viridiplantae</taxon>
        <taxon>Streptophyta</taxon>
        <taxon>Embryophyta</taxon>
        <taxon>Tracheophyta</taxon>
        <taxon>Spermatophyta</taxon>
        <taxon>Magnoliopsida</taxon>
        <taxon>Liliopsida</taxon>
        <taxon>Dioscoreales</taxon>
        <taxon>Dioscoreaceae</taxon>
        <taxon>Dioscorea</taxon>
    </lineage>
</organism>
<dbReference type="GO" id="GO:0003677">
    <property type="term" value="F:DNA binding"/>
    <property type="evidence" value="ECO:0007669"/>
    <property type="project" value="UniProtKB-KW"/>
</dbReference>
<dbReference type="Gene3D" id="2.30.30.490">
    <property type="match status" value="1"/>
</dbReference>
<evidence type="ECO:0000256" key="7">
    <source>
        <dbReference type="ARBA" id="ARBA00023242"/>
    </source>
</evidence>
<evidence type="ECO:0000259" key="11">
    <source>
        <dbReference type="PROSITE" id="PS50013"/>
    </source>
</evidence>
<name>A0AB40CRH0_DIOCR</name>
<evidence type="ECO:0000256" key="4">
    <source>
        <dbReference type="ARBA" id="ARBA00022679"/>
    </source>
</evidence>
<dbReference type="SUPFAM" id="SSF54160">
    <property type="entry name" value="Chromo domain-like"/>
    <property type="match status" value="1"/>
</dbReference>
<keyword evidence="13" id="KW-1185">Reference proteome</keyword>
<evidence type="ECO:0000256" key="1">
    <source>
        <dbReference type="ARBA" id="ARBA00004123"/>
    </source>
</evidence>
<feature type="domain" description="Chromo" evidence="11">
    <location>
        <begin position="458"/>
        <end position="514"/>
    </location>
</feature>
<dbReference type="InterPro" id="IPR018117">
    <property type="entry name" value="C5_DNA_meth_AS"/>
</dbReference>
<feature type="domain" description="BAH" evidence="12">
    <location>
        <begin position="189"/>
        <end position="306"/>
    </location>
</feature>
<dbReference type="PRINTS" id="PR00105">
    <property type="entry name" value="C5METTRFRASE"/>
</dbReference>
<dbReference type="AlphaFoldDB" id="A0AB40CRH0"/>
<evidence type="ECO:0000256" key="5">
    <source>
        <dbReference type="ARBA" id="ARBA00022691"/>
    </source>
</evidence>
<evidence type="ECO:0000256" key="10">
    <source>
        <dbReference type="SAM" id="MobiDB-lite"/>
    </source>
</evidence>
<dbReference type="GO" id="GO:0005634">
    <property type="term" value="C:nucleus"/>
    <property type="evidence" value="ECO:0007669"/>
    <property type="project" value="UniProtKB-SubCell"/>
</dbReference>
<keyword evidence="7" id="KW-0539">Nucleus</keyword>
<dbReference type="Gene3D" id="3.90.120.10">
    <property type="entry name" value="DNA Methylase, subunit A, domain 2"/>
    <property type="match status" value="1"/>
</dbReference>
<dbReference type="GO" id="GO:0032259">
    <property type="term" value="P:methylation"/>
    <property type="evidence" value="ECO:0007669"/>
    <property type="project" value="UniProtKB-KW"/>
</dbReference>
<evidence type="ECO:0000256" key="2">
    <source>
        <dbReference type="ARBA" id="ARBA00011975"/>
    </source>
</evidence>
<dbReference type="PROSITE" id="PS51038">
    <property type="entry name" value="BAH"/>
    <property type="match status" value="1"/>
</dbReference>
<dbReference type="InterPro" id="IPR001525">
    <property type="entry name" value="C5_MeTfrase"/>
</dbReference>
<comment type="similarity">
    <text evidence="9">Belongs to the class I-like SAM-binding methyltransferase superfamily. C5-methyltransferase family.</text>
</comment>
<dbReference type="GO" id="GO:0003886">
    <property type="term" value="F:DNA (cytosine-5-)-methyltransferase activity"/>
    <property type="evidence" value="ECO:0007669"/>
    <property type="project" value="UniProtKB-EC"/>
</dbReference>
<dbReference type="CDD" id="cd18635">
    <property type="entry name" value="CD_CMT3_like"/>
    <property type="match status" value="1"/>
</dbReference>
<dbReference type="Pfam" id="PF01426">
    <property type="entry name" value="BAH"/>
    <property type="match status" value="1"/>
</dbReference>
<dbReference type="GO" id="GO:0044027">
    <property type="term" value="P:negative regulation of gene expression via chromosomal CpG island methylation"/>
    <property type="evidence" value="ECO:0007669"/>
    <property type="project" value="TreeGrafter"/>
</dbReference>
<evidence type="ECO:0000256" key="9">
    <source>
        <dbReference type="PROSITE-ProRule" id="PRU01016"/>
    </source>
</evidence>
<gene>
    <name evidence="14" type="primary">LOC120279261</name>
</gene>
<dbReference type="PANTHER" id="PTHR10629">
    <property type="entry name" value="CYTOSINE-SPECIFIC METHYLTRANSFERASE"/>
    <property type="match status" value="1"/>
</dbReference>
<comment type="subcellular location">
    <subcellularLocation>
        <location evidence="1">Nucleus</location>
    </subcellularLocation>
</comment>
<keyword evidence="4 9" id="KW-0808">Transferase</keyword>
<proteinExistence type="inferred from homology"/>
<feature type="region of interest" description="Disordered" evidence="10">
    <location>
        <begin position="1"/>
        <end position="132"/>
    </location>
</feature>
<dbReference type="InterPro" id="IPR000953">
    <property type="entry name" value="Chromo/chromo_shadow_dom"/>
</dbReference>
<dbReference type="Proteomes" id="UP001515500">
    <property type="component" value="Chromosome 16"/>
</dbReference>
<dbReference type="InterPro" id="IPR023780">
    <property type="entry name" value="Chromo_domain"/>
</dbReference>
<dbReference type="PROSITE" id="PS50013">
    <property type="entry name" value="CHROMO_2"/>
    <property type="match status" value="1"/>
</dbReference>
<evidence type="ECO:0000256" key="8">
    <source>
        <dbReference type="ARBA" id="ARBA00047422"/>
    </source>
</evidence>